<dbReference type="CDD" id="cd08996">
    <property type="entry name" value="GH32_FFase"/>
    <property type="match status" value="1"/>
</dbReference>
<dbReference type="EC" id="3.2.1.26" evidence="3 8"/>
<dbReference type="Gene3D" id="2.115.10.20">
    <property type="entry name" value="Glycosyl hydrolase domain, family 43"/>
    <property type="match status" value="1"/>
</dbReference>
<dbReference type="Pfam" id="PF00251">
    <property type="entry name" value="Glyco_hydro_32N"/>
    <property type="match status" value="1"/>
</dbReference>
<evidence type="ECO:0000256" key="5">
    <source>
        <dbReference type="ARBA" id="ARBA00022801"/>
    </source>
</evidence>
<comment type="similarity">
    <text evidence="2 8">Belongs to the glycosyl hydrolase 32 family.</text>
</comment>
<dbReference type="Pfam" id="PF08244">
    <property type="entry name" value="Glyco_hydro_32C"/>
    <property type="match status" value="1"/>
</dbReference>
<keyword evidence="5 8" id="KW-0378">Hydrolase</keyword>
<dbReference type="InterPro" id="IPR006232">
    <property type="entry name" value="Suc6P_hydrolase"/>
</dbReference>
<evidence type="ECO:0000259" key="11">
    <source>
        <dbReference type="Pfam" id="PF08244"/>
    </source>
</evidence>
<dbReference type="Proteomes" id="UP000824134">
    <property type="component" value="Unassembled WGS sequence"/>
</dbReference>
<evidence type="ECO:0000256" key="9">
    <source>
        <dbReference type="RuleBase" id="RU365015"/>
    </source>
</evidence>
<dbReference type="GO" id="GO:0004564">
    <property type="term" value="F:beta-fructofuranosidase activity"/>
    <property type="evidence" value="ECO:0007669"/>
    <property type="project" value="UniProtKB-EC"/>
</dbReference>
<keyword evidence="9" id="KW-0119">Carbohydrate metabolism</keyword>
<evidence type="ECO:0000256" key="2">
    <source>
        <dbReference type="ARBA" id="ARBA00009902"/>
    </source>
</evidence>
<evidence type="ECO:0000256" key="6">
    <source>
        <dbReference type="ARBA" id="ARBA00023295"/>
    </source>
</evidence>
<organism evidence="12 13">
    <name type="scientific">Candidatus Rothia avicola</name>
    <dbReference type="NCBI Taxonomy" id="2840478"/>
    <lineage>
        <taxon>Bacteria</taxon>
        <taxon>Bacillati</taxon>
        <taxon>Actinomycetota</taxon>
        <taxon>Actinomycetes</taxon>
        <taxon>Micrococcales</taxon>
        <taxon>Micrococcaceae</taxon>
        <taxon>Rothia</taxon>
    </lineage>
</organism>
<evidence type="ECO:0000256" key="8">
    <source>
        <dbReference type="RuleBase" id="RU362110"/>
    </source>
</evidence>
<comment type="catalytic activity">
    <reaction evidence="8">
        <text>Hydrolysis of terminal non-reducing beta-D-fructofuranoside residues in beta-D-fructofuranosides.</text>
        <dbReference type="EC" id="3.2.1.26"/>
    </reaction>
</comment>
<evidence type="ECO:0000259" key="10">
    <source>
        <dbReference type="Pfam" id="PF00251"/>
    </source>
</evidence>
<dbReference type="InterPro" id="IPR023296">
    <property type="entry name" value="Glyco_hydro_beta-prop_sf"/>
</dbReference>
<accession>A0A9D2CRB2</accession>
<keyword evidence="9" id="KW-0963">Cytoplasm</keyword>
<dbReference type="InterPro" id="IPR051214">
    <property type="entry name" value="GH32_Enzymes"/>
</dbReference>
<evidence type="ECO:0000256" key="7">
    <source>
        <dbReference type="ARBA" id="ARBA00033367"/>
    </source>
</evidence>
<evidence type="ECO:0000313" key="13">
    <source>
        <dbReference type="Proteomes" id="UP000824134"/>
    </source>
</evidence>
<dbReference type="PANTHER" id="PTHR43101">
    <property type="entry name" value="BETA-FRUCTOSIDASE"/>
    <property type="match status" value="1"/>
</dbReference>
<reference evidence="12" key="2">
    <citation type="submission" date="2021-04" db="EMBL/GenBank/DDBJ databases">
        <authorList>
            <person name="Gilroy R."/>
        </authorList>
    </citation>
    <scope>NUCLEOTIDE SEQUENCE</scope>
    <source>
        <strain evidence="12">ChiHjej12B11-9195</strain>
    </source>
</reference>
<evidence type="ECO:0000256" key="3">
    <source>
        <dbReference type="ARBA" id="ARBA00012758"/>
    </source>
</evidence>
<dbReference type="PANTHER" id="PTHR43101:SF1">
    <property type="entry name" value="BETA-FRUCTOSIDASE"/>
    <property type="match status" value="1"/>
</dbReference>
<comment type="pathway">
    <text evidence="1 9">Glycan biosynthesis; sucrose metabolism.</text>
</comment>
<dbReference type="NCBIfam" id="TIGR01322">
    <property type="entry name" value="scrB_fam"/>
    <property type="match status" value="1"/>
</dbReference>
<proteinExistence type="inferred from homology"/>
<sequence>MPTYSSKNRWAFICWITLERTSMTNMSASKTHLAELDRAQQANGSLADQVKDRWYPVFHIAAPAGWINDPNGLSHYNGRYQVFFQHHPYSTAWGPMHWGHVSSADLVTWQREPIALAPSLDEDSGGVYSGSAVTGADGQLYVYYTGNRWENPANRDEGNVQVQCLATSSDGLIFTKQGTVIGTTGLENFRDPKVFQLEGTWYMVLGATGQNGRGQVRLYTSNDMVSWDFSGVLYEDPREDVFMLECPDLFELDGKWVLMFCPERPCPVGYSNRNTHNAGYLVGDWQPGGTFVPLTDYRQVDWGHNFYAPQTLEAPDGRRICWGWMGSFTLPVASQAEDGWAGQLTIPRHLSLGSDLNLVSTPLEELKNLRQKETDIGPRRLEPNQRVSLLEGLDAFELEITLDLSASSAERIGIMVGNLAQNSYAYLGYDAQAGRVFLDRRLTVGDGGYRSAAVPVEGVLTLRIFADRGSIEVFINDGFNTISSLVFNETGSRDVALVAESGEALIDVCKAWQLGSIWV</sequence>
<comment type="function">
    <text evidence="9">Enables the bacterium to metabolize sucrose as a sole carbon source.</text>
</comment>
<dbReference type="InterPro" id="IPR013320">
    <property type="entry name" value="ConA-like_dom_sf"/>
</dbReference>
<dbReference type="SUPFAM" id="SSF75005">
    <property type="entry name" value="Arabinanase/levansucrase/invertase"/>
    <property type="match status" value="1"/>
</dbReference>
<evidence type="ECO:0000313" key="12">
    <source>
        <dbReference type="EMBL" id="HIY95447.1"/>
    </source>
</evidence>
<dbReference type="EMBL" id="DXCN01000053">
    <property type="protein sequence ID" value="HIY95447.1"/>
    <property type="molecule type" value="Genomic_DNA"/>
</dbReference>
<dbReference type="GO" id="GO:0005975">
    <property type="term" value="P:carbohydrate metabolic process"/>
    <property type="evidence" value="ECO:0007669"/>
    <property type="project" value="InterPro"/>
</dbReference>
<dbReference type="InterPro" id="IPR001362">
    <property type="entry name" value="Glyco_hydro_32"/>
</dbReference>
<dbReference type="InterPro" id="IPR013148">
    <property type="entry name" value="Glyco_hydro_32_N"/>
</dbReference>
<feature type="domain" description="Glycosyl hydrolase family 32 N-terminal" evidence="10">
    <location>
        <begin position="59"/>
        <end position="362"/>
    </location>
</feature>
<protein>
    <recommendedName>
        <fullName evidence="4 8">Sucrose-6-phosphate hydrolase</fullName>
        <ecNumber evidence="3 8">3.2.1.26</ecNumber>
    </recommendedName>
    <alternativeName>
        <fullName evidence="7 9">Invertase</fullName>
    </alternativeName>
</protein>
<dbReference type="SMART" id="SM00640">
    <property type="entry name" value="Glyco_32"/>
    <property type="match status" value="1"/>
</dbReference>
<evidence type="ECO:0000256" key="1">
    <source>
        <dbReference type="ARBA" id="ARBA00004914"/>
    </source>
</evidence>
<dbReference type="InterPro" id="IPR013189">
    <property type="entry name" value="Glyco_hydro_32_C"/>
</dbReference>
<dbReference type="AlphaFoldDB" id="A0A9D2CRB2"/>
<gene>
    <name evidence="12" type="ORF">H9821_07280</name>
</gene>
<feature type="domain" description="Glycosyl hydrolase family 32 C-terminal" evidence="11">
    <location>
        <begin position="365"/>
        <end position="512"/>
    </location>
</feature>
<dbReference type="Gene3D" id="2.60.120.560">
    <property type="entry name" value="Exo-inulinase, domain 1"/>
    <property type="match status" value="1"/>
</dbReference>
<keyword evidence="6 8" id="KW-0326">Glycosidase</keyword>
<evidence type="ECO:0000256" key="4">
    <source>
        <dbReference type="ARBA" id="ARBA00019623"/>
    </source>
</evidence>
<comment type="caution">
    <text evidence="12">The sequence shown here is derived from an EMBL/GenBank/DDBJ whole genome shotgun (WGS) entry which is preliminary data.</text>
</comment>
<name>A0A9D2CRB2_9MICC</name>
<dbReference type="SUPFAM" id="SSF49899">
    <property type="entry name" value="Concanavalin A-like lectins/glucanases"/>
    <property type="match status" value="1"/>
</dbReference>
<reference evidence="12" key="1">
    <citation type="journal article" date="2021" name="PeerJ">
        <title>Extensive microbial diversity within the chicken gut microbiome revealed by metagenomics and culture.</title>
        <authorList>
            <person name="Gilroy R."/>
            <person name="Ravi A."/>
            <person name="Getino M."/>
            <person name="Pursley I."/>
            <person name="Horton D.L."/>
            <person name="Alikhan N.F."/>
            <person name="Baker D."/>
            <person name="Gharbi K."/>
            <person name="Hall N."/>
            <person name="Watson M."/>
            <person name="Adriaenssens E.M."/>
            <person name="Foster-Nyarko E."/>
            <person name="Jarju S."/>
            <person name="Secka A."/>
            <person name="Antonio M."/>
            <person name="Oren A."/>
            <person name="Chaudhuri R.R."/>
            <person name="La Ragione R."/>
            <person name="Hildebrand F."/>
            <person name="Pallen M.J."/>
        </authorList>
    </citation>
    <scope>NUCLEOTIDE SEQUENCE</scope>
    <source>
        <strain evidence="12">ChiHjej12B11-9195</strain>
    </source>
</reference>
<comment type="subcellular location">
    <subcellularLocation>
        <location evidence="9">Cytoplasm</location>
    </subcellularLocation>
</comment>
<dbReference type="GO" id="GO:0005737">
    <property type="term" value="C:cytoplasm"/>
    <property type="evidence" value="ECO:0007669"/>
    <property type="project" value="UniProtKB-SubCell"/>
</dbReference>